<dbReference type="Gene3D" id="3.30.200.20">
    <property type="entry name" value="Phosphorylase Kinase, domain 1"/>
    <property type="match status" value="1"/>
</dbReference>
<dbReference type="GO" id="GO:0005524">
    <property type="term" value="F:ATP binding"/>
    <property type="evidence" value="ECO:0007669"/>
    <property type="project" value="UniProtKB-KW"/>
</dbReference>
<proteinExistence type="predicted"/>
<sequence length="783" mass="89352">MYQPEHSPGDIIHGRYKIINFISRGGFGETYKVEDAQQANLICLLKYLRPQNSSPTVLRLAEEKFAQEADILRRLGSHNQIPQLYDYFEENLKFYLVEEYIDGQNLANELRMELFSETKVIEALYDVLKILDYLSQNYVIHRDIKPENLIRRSSDNKIVLVDFGAVKEVGTLVVNAQGQTILTMAIGTPGFMAPEQLDGKPQFASDIYALGVTALFLLTRQIPVLNQYNNSIFNGIQIQPHFAKILENMVRYKYEERYHNASDVLADLEPLTLLGQVLNHRYEINSYLGGEGLIYTYSAQDKQRPYQANCIIKQLKLTHYNQRLLQEAQNRFSAAVQSLSRLPAHQQIPQISDHFQNNKEFYLIYDFIDGESLSKQITAVSLSEAEVTALLKDVLNILSFIHQHGVIHGDIKSSNLIKRHQDGKFCLINFADLKQITNLSFNGQNIIVPPRGTNGYMAPEQFQNRLQASSDIYSLGMTAIQALTIIYPDQLQRDSQDEVIWQKQAQVSSKLTRILNKMVRFQAGKRYQSAQSILNDLNTQTWQEKLEKYWKVLVLIGITLSALLAFRIYIVLQELQRDNFFNQGFEKKQQGDNKKNNGDIIGANKAYDEAIQKFNQALEIDSSFTKAKVNLGYTHVQRGSFTKSLIACNDARKDDYNNPKIFICLGNAKHGLKQYEEALQDYEQSIKLASKPDDIDDLVKALTNKGEPLLALQKFNDALEAYTQATQKQPNNSIAWTGKGKALLSLEKYNNALDAFRKALTIKNDYKPAIDGEKEARKRLNLP</sequence>
<reference evidence="11" key="2">
    <citation type="journal article" date="2019" name="Genome Biol. Evol.">
        <title>Day and night: Metabolic profiles and evolutionary relationships of six axenic non-marine cyanobacteria.</title>
        <authorList>
            <person name="Will S.E."/>
            <person name="Henke P."/>
            <person name="Boedeker C."/>
            <person name="Huang S."/>
            <person name="Brinkmann H."/>
            <person name="Rohde M."/>
            <person name="Jarek M."/>
            <person name="Friedl T."/>
            <person name="Seufert S."/>
            <person name="Schumacher M."/>
            <person name="Overmann J."/>
            <person name="Neumann-Schaal M."/>
            <person name="Petersen J."/>
        </authorList>
    </citation>
    <scope>NUCLEOTIDE SEQUENCE [LARGE SCALE GENOMIC DNA]</scope>
    <source>
        <strain evidence="11">PCC 7102</strain>
    </source>
</reference>
<feature type="domain" description="Protein kinase" evidence="10">
    <location>
        <begin position="336"/>
        <end position="543"/>
    </location>
</feature>
<evidence type="ECO:0000313" key="11">
    <source>
        <dbReference type="EMBL" id="RUS99202.1"/>
    </source>
</evidence>
<name>A0A3S1AEV4_9CYAN</name>
<dbReference type="GO" id="GO:0004674">
    <property type="term" value="F:protein serine/threonine kinase activity"/>
    <property type="evidence" value="ECO:0007669"/>
    <property type="project" value="UniProtKB-KW"/>
</dbReference>
<evidence type="ECO:0000256" key="1">
    <source>
        <dbReference type="ARBA" id="ARBA00012513"/>
    </source>
</evidence>
<dbReference type="InterPro" id="IPR011990">
    <property type="entry name" value="TPR-like_helical_dom_sf"/>
</dbReference>
<organism evidence="11 12">
    <name type="scientific">Dulcicalothrix desertica PCC 7102</name>
    <dbReference type="NCBI Taxonomy" id="232991"/>
    <lineage>
        <taxon>Bacteria</taxon>
        <taxon>Bacillati</taxon>
        <taxon>Cyanobacteriota</taxon>
        <taxon>Cyanophyceae</taxon>
        <taxon>Nostocales</taxon>
        <taxon>Calotrichaceae</taxon>
        <taxon>Dulcicalothrix</taxon>
    </lineage>
</organism>
<dbReference type="SMART" id="SM00220">
    <property type="entry name" value="S_TKc"/>
    <property type="match status" value="2"/>
</dbReference>
<keyword evidence="9" id="KW-0802">TPR repeat</keyword>
<dbReference type="Pfam" id="PF13432">
    <property type="entry name" value="TPR_16"/>
    <property type="match status" value="1"/>
</dbReference>
<feature type="repeat" description="TPR" evidence="9">
    <location>
        <begin position="733"/>
        <end position="766"/>
    </location>
</feature>
<evidence type="ECO:0000259" key="10">
    <source>
        <dbReference type="PROSITE" id="PS50011"/>
    </source>
</evidence>
<keyword evidence="12" id="KW-1185">Reference proteome</keyword>
<evidence type="ECO:0000256" key="8">
    <source>
        <dbReference type="ARBA" id="ARBA00048679"/>
    </source>
</evidence>
<dbReference type="SUPFAM" id="SSF56112">
    <property type="entry name" value="Protein kinase-like (PK-like)"/>
    <property type="match status" value="2"/>
</dbReference>
<dbReference type="SMART" id="SM00028">
    <property type="entry name" value="TPR"/>
    <property type="match status" value="5"/>
</dbReference>
<accession>A0A3S1AEV4</accession>
<dbReference type="CDD" id="cd14014">
    <property type="entry name" value="STKc_PknB_like"/>
    <property type="match status" value="2"/>
</dbReference>
<dbReference type="SUPFAM" id="SSF48452">
    <property type="entry name" value="TPR-like"/>
    <property type="match status" value="1"/>
</dbReference>
<dbReference type="Proteomes" id="UP000271624">
    <property type="component" value="Unassembled WGS sequence"/>
</dbReference>
<dbReference type="InterPro" id="IPR000719">
    <property type="entry name" value="Prot_kinase_dom"/>
</dbReference>
<keyword evidence="5" id="KW-0418">Kinase</keyword>
<dbReference type="EMBL" id="RSCL01000027">
    <property type="protein sequence ID" value="RUS99202.1"/>
    <property type="molecule type" value="Genomic_DNA"/>
</dbReference>
<dbReference type="PANTHER" id="PTHR24363">
    <property type="entry name" value="SERINE/THREONINE PROTEIN KINASE"/>
    <property type="match status" value="1"/>
</dbReference>
<feature type="repeat" description="TPR" evidence="9">
    <location>
        <begin position="699"/>
        <end position="732"/>
    </location>
</feature>
<dbReference type="PROSITE" id="PS50011">
    <property type="entry name" value="PROTEIN_KINASE_DOM"/>
    <property type="match status" value="2"/>
</dbReference>
<dbReference type="OrthoDB" id="9801841at2"/>
<dbReference type="Pfam" id="PF13181">
    <property type="entry name" value="TPR_8"/>
    <property type="match status" value="1"/>
</dbReference>
<evidence type="ECO:0000256" key="7">
    <source>
        <dbReference type="ARBA" id="ARBA00047899"/>
    </source>
</evidence>
<keyword evidence="4" id="KW-0547">Nucleotide-binding</keyword>
<reference evidence="11" key="1">
    <citation type="submission" date="2018-12" db="EMBL/GenBank/DDBJ databases">
        <authorList>
            <person name="Will S."/>
            <person name="Neumann-Schaal M."/>
            <person name="Henke P."/>
        </authorList>
    </citation>
    <scope>NUCLEOTIDE SEQUENCE</scope>
    <source>
        <strain evidence="11">PCC 7102</strain>
    </source>
</reference>
<feature type="repeat" description="TPR" evidence="9">
    <location>
        <begin position="659"/>
        <end position="692"/>
    </location>
</feature>
<evidence type="ECO:0000313" key="12">
    <source>
        <dbReference type="Proteomes" id="UP000271624"/>
    </source>
</evidence>
<protein>
    <recommendedName>
        <fullName evidence="1">non-specific serine/threonine protein kinase</fullName>
        <ecNumber evidence="1">2.7.11.1</ecNumber>
    </recommendedName>
</protein>
<evidence type="ECO:0000256" key="6">
    <source>
        <dbReference type="ARBA" id="ARBA00022840"/>
    </source>
</evidence>
<keyword evidence="6" id="KW-0067">ATP-binding</keyword>
<feature type="domain" description="Protein kinase" evidence="10">
    <location>
        <begin position="16"/>
        <end position="348"/>
    </location>
</feature>
<dbReference type="InterPro" id="IPR011009">
    <property type="entry name" value="Kinase-like_dom_sf"/>
</dbReference>
<evidence type="ECO:0000256" key="5">
    <source>
        <dbReference type="ARBA" id="ARBA00022777"/>
    </source>
</evidence>
<dbReference type="PROSITE" id="PS50005">
    <property type="entry name" value="TPR"/>
    <property type="match status" value="3"/>
</dbReference>
<comment type="caution">
    <text evidence="11">The sequence shown here is derived from an EMBL/GenBank/DDBJ whole genome shotgun (WGS) entry which is preliminary data.</text>
</comment>
<evidence type="ECO:0000256" key="9">
    <source>
        <dbReference type="PROSITE-ProRule" id="PRU00339"/>
    </source>
</evidence>
<comment type="catalytic activity">
    <reaction evidence="8">
        <text>L-seryl-[protein] + ATP = O-phospho-L-seryl-[protein] + ADP + H(+)</text>
        <dbReference type="Rhea" id="RHEA:17989"/>
        <dbReference type="Rhea" id="RHEA-COMP:9863"/>
        <dbReference type="Rhea" id="RHEA-COMP:11604"/>
        <dbReference type="ChEBI" id="CHEBI:15378"/>
        <dbReference type="ChEBI" id="CHEBI:29999"/>
        <dbReference type="ChEBI" id="CHEBI:30616"/>
        <dbReference type="ChEBI" id="CHEBI:83421"/>
        <dbReference type="ChEBI" id="CHEBI:456216"/>
        <dbReference type="EC" id="2.7.11.1"/>
    </reaction>
</comment>
<evidence type="ECO:0000256" key="3">
    <source>
        <dbReference type="ARBA" id="ARBA00022679"/>
    </source>
</evidence>
<dbReference type="PANTHER" id="PTHR24363:SF0">
    <property type="entry name" value="SERINE_THREONINE KINASE LIKE DOMAIN CONTAINING 1"/>
    <property type="match status" value="1"/>
</dbReference>
<evidence type="ECO:0000256" key="4">
    <source>
        <dbReference type="ARBA" id="ARBA00022741"/>
    </source>
</evidence>
<dbReference type="AlphaFoldDB" id="A0A3S1AEV4"/>
<evidence type="ECO:0000256" key="2">
    <source>
        <dbReference type="ARBA" id="ARBA00022527"/>
    </source>
</evidence>
<dbReference type="RefSeq" id="WP_127085968.1">
    <property type="nucleotide sequence ID" value="NZ_RSCL01000027.1"/>
</dbReference>
<keyword evidence="2" id="KW-0723">Serine/threonine-protein kinase</keyword>
<dbReference type="EC" id="2.7.11.1" evidence="1"/>
<dbReference type="Gene3D" id="1.25.40.10">
    <property type="entry name" value="Tetratricopeptide repeat domain"/>
    <property type="match status" value="2"/>
</dbReference>
<dbReference type="Gene3D" id="1.10.510.10">
    <property type="entry name" value="Transferase(Phosphotransferase) domain 1"/>
    <property type="match status" value="2"/>
</dbReference>
<dbReference type="Pfam" id="PF00069">
    <property type="entry name" value="Pkinase"/>
    <property type="match status" value="2"/>
</dbReference>
<comment type="catalytic activity">
    <reaction evidence="7">
        <text>L-threonyl-[protein] + ATP = O-phospho-L-threonyl-[protein] + ADP + H(+)</text>
        <dbReference type="Rhea" id="RHEA:46608"/>
        <dbReference type="Rhea" id="RHEA-COMP:11060"/>
        <dbReference type="Rhea" id="RHEA-COMP:11605"/>
        <dbReference type="ChEBI" id="CHEBI:15378"/>
        <dbReference type="ChEBI" id="CHEBI:30013"/>
        <dbReference type="ChEBI" id="CHEBI:30616"/>
        <dbReference type="ChEBI" id="CHEBI:61977"/>
        <dbReference type="ChEBI" id="CHEBI:456216"/>
        <dbReference type="EC" id="2.7.11.1"/>
    </reaction>
</comment>
<keyword evidence="3" id="KW-0808">Transferase</keyword>
<gene>
    <name evidence="11" type="ORF">DSM106972_079040</name>
</gene>
<dbReference type="InterPro" id="IPR019734">
    <property type="entry name" value="TPR_rpt"/>
</dbReference>